<evidence type="ECO:0000256" key="1">
    <source>
        <dbReference type="ARBA" id="ARBA00004123"/>
    </source>
</evidence>
<dbReference type="SMART" id="SM01019">
    <property type="entry name" value="B3"/>
    <property type="match status" value="1"/>
</dbReference>
<feature type="compositionally biased region" description="Polar residues" evidence="9">
    <location>
        <begin position="873"/>
        <end position="882"/>
    </location>
</feature>
<organism evidence="12 13">
    <name type="scientific">Actinidia chinensis var. chinensis</name>
    <name type="common">Chinese soft-hair kiwi</name>
    <dbReference type="NCBI Taxonomy" id="1590841"/>
    <lineage>
        <taxon>Eukaryota</taxon>
        <taxon>Viridiplantae</taxon>
        <taxon>Streptophyta</taxon>
        <taxon>Embryophyta</taxon>
        <taxon>Tracheophyta</taxon>
        <taxon>Spermatophyta</taxon>
        <taxon>Magnoliopsida</taxon>
        <taxon>eudicotyledons</taxon>
        <taxon>Gunneridae</taxon>
        <taxon>Pentapetalae</taxon>
        <taxon>asterids</taxon>
        <taxon>Ericales</taxon>
        <taxon>Actinidiaceae</taxon>
        <taxon>Actinidia</taxon>
    </lineage>
</organism>
<reference evidence="12 13" key="1">
    <citation type="submission" date="2017-07" db="EMBL/GenBank/DDBJ databases">
        <title>An improved, manually edited Actinidia chinensis var. chinensis (kiwifruit) genome highlights the challenges associated with draft genomes and gene prediction in plants.</title>
        <authorList>
            <person name="Pilkington S."/>
            <person name="Crowhurst R."/>
            <person name="Hilario E."/>
            <person name="Nardozza S."/>
            <person name="Fraser L."/>
            <person name="Peng Y."/>
            <person name="Gunaseelan K."/>
            <person name="Simpson R."/>
            <person name="Tahir J."/>
            <person name="Deroles S."/>
            <person name="Templeton K."/>
            <person name="Luo Z."/>
            <person name="Davy M."/>
            <person name="Cheng C."/>
            <person name="Mcneilage M."/>
            <person name="Scaglione D."/>
            <person name="Liu Y."/>
            <person name="Zhang Q."/>
            <person name="Datson P."/>
            <person name="De Silva N."/>
            <person name="Gardiner S."/>
            <person name="Bassett H."/>
            <person name="Chagne D."/>
            <person name="Mccallum J."/>
            <person name="Dzierzon H."/>
            <person name="Deng C."/>
            <person name="Wang Y.-Y."/>
            <person name="Barron N."/>
            <person name="Manako K."/>
            <person name="Bowen J."/>
            <person name="Foster T."/>
            <person name="Erridge Z."/>
            <person name="Tiffin H."/>
            <person name="Waite C."/>
            <person name="Davies K."/>
            <person name="Grierson E."/>
            <person name="Laing W."/>
            <person name="Kirk R."/>
            <person name="Chen X."/>
            <person name="Wood M."/>
            <person name="Montefiori M."/>
            <person name="Brummell D."/>
            <person name="Schwinn K."/>
            <person name="Catanach A."/>
            <person name="Fullerton C."/>
            <person name="Li D."/>
            <person name="Meiyalaghan S."/>
            <person name="Nieuwenhuizen N."/>
            <person name="Read N."/>
            <person name="Prakash R."/>
            <person name="Hunter D."/>
            <person name="Zhang H."/>
            <person name="Mckenzie M."/>
            <person name="Knabel M."/>
            <person name="Harris A."/>
            <person name="Allan A."/>
            <person name="Chen A."/>
            <person name="Janssen B."/>
            <person name="Plunkett B."/>
            <person name="Dwamena C."/>
            <person name="Voogd C."/>
            <person name="Leif D."/>
            <person name="Lafferty D."/>
            <person name="Souleyre E."/>
            <person name="Varkonyi-Gasic E."/>
            <person name="Gambi F."/>
            <person name="Hanley J."/>
            <person name="Yao J.-L."/>
            <person name="Cheung J."/>
            <person name="David K."/>
            <person name="Warren B."/>
            <person name="Marsh K."/>
            <person name="Snowden K."/>
            <person name="Lin-Wang K."/>
            <person name="Brian L."/>
            <person name="Martinez-Sanchez M."/>
            <person name="Wang M."/>
            <person name="Ileperuma N."/>
            <person name="Macnee N."/>
            <person name="Campin R."/>
            <person name="Mcatee P."/>
            <person name="Drummond R."/>
            <person name="Espley R."/>
            <person name="Ireland H."/>
            <person name="Wu R."/>
            <person name="Atkinson R."/>
            <person name="Karunairetnam S."/>
            <person name="Bulley S."/>
            <person name="Chunkath S."/>
            <person name="Hanley Z."/>
            <person name="Storey R."/>
            <person name="Thrimawithana A."/>
            <person name="Thomson S."/>
            <person name="David C."/>
            <person name="Testolin R."/>
        </authorList>
    </citation>
    <scope>NUCLEOTIDE SEQUENCE [LARGE SCALE GENOMIC DNA]</scope>
    <source>
        <strain evidence="13">cv. Red5</strain>
        <tissue evidence="12">Young leaf</tissue>
    </source>
</reference>
<gene>
    <name evidence="12" type="ORF">CEY00_Acc20613</name>
</gene>
<dbReference type="Proteomes" id="UP000241394">
    <property type="component" value="Chromosome LG18"/>
</dbReference>
<dbReference type="PROSITE" id="PS51050">
    <property type="entry name" value="ZF_CW"/>
    <property type="match status" value="1"/>
</dbReference>
<dbReference type="GO" id="GO:0003677">
    <property type="term" value="F:DNA binding"/>
    <property type="evidence" value="ECO:0007669"/>
    <property type="project" value="UniProtKB-KW"/>
</dbReference>
<dbReference type="InterPro" id="IPR015300">
    <property type="entry name" value="DNA-bd_pseudobarrel_sf"/>
</dbReference>
<dbReference type="GO" id="GO:0005634">
    <property type="term" value="C:nucleus"/>
    <property type="evidence" value="ECO:0007669"/>
    <property type="project" value="UniProtKB-SubCell"/>
</dbReference>
<dbReference type="Pfam" id="PF07496">
    <property type="entry name" value="zf-CW"/>
    <property type="match status" value="1"/>
</dbReference>
<evidence type="ECO:0000256" key="4">
    <source>
        <dbReference type="ARBA" id="ARBA00022833"/>
    </source>
</evidence>
<reference evidence="13" key="2">
    <citation type="journal article" date="2018" name="BMC Genomics">
        <title>A manually annotated Actinidia chinensis var. chinensis (kiwifruit) genome highlights the challenges associated with draft genomes and gene prediction in plants.</title>
        <authorList>
            <person name="Pilkington S.M."/>
            <person name="Crowhurst R."/>
            <person name="Hilario E."/>
            <person name="Nardozza S."/>
            <person name="Fraser L."/>
            <person name="Peng Y."/>
            <person name="Gunaseelan K."/>
            <person name="Simpson R."/>
            <person name="Tahir J."/>
            <person name="Deroles S.C."/>
            <person name="Templeton K."/>
            <person name="Luo Z."/>
            <person name="Davy M."/>
            <person name="Cheng C."/>
            <person name="McNeilage M."/>
            <person name="Scaglione D."/>
            <person name="Liu Y."/>
            <person name="Zhang Q."/>
            <person name="Datson P."/>
            <person name="De Silva N."/>
            <person name="Gardiner S.E."/>
            <person name="Bassett H."/>
            <person name="Chagne D."/>
            <person name="McCallum J."/>
            <person name="Dzierzon H."/>
            <person name="Deng C."/>
            <person name="Wang Y.Y."/>
            <person name="Barron L."/>
            <person name="Manako K."/>
            <person name="Bowen J."/>
            <person name="Foster T.M."/>
            <person name="Erridge Z.A."/>
            <person name="Tiffin H."/>
            <person name="Waite C.N."/>
            <person name="Davies K.M."/>
            <person name="Grierson E.P."/>
            <person name="Laing W.A."/>
            <person name="Kirk R."/>
            <person name="Chen X."/>
            <person name="Wood M."/>
            <person name="Montefiori M."/>
            <person name="Brummell D.A."/>
            <person name="Schwinn K.E."/>
            <person name="Catanach A."/>
            <person name="Fullerton C."/>
            <person name="Li D."/>
            <person name="Meiyalaghan S."/>
            <person name="Nieuwenhuizen N."/>
            <person name="Read N."/>
            <person name="Prakash R."/>
            <person name="Hunter D."/>
            <person name="Zhang H."/>
            <person name="McKenzie M."/>
            <person name="Knabel M."/>
            <person name="Harris A."/>
            <person name="Allan A.C."/>
            <person name="Gleave A."/>
            <person name="Chen A."/>
            <person name="Janssen B.J."/>
            <person name="Plunkett B."/>
            <person name="Ampomah-Dwamena C."/>
            <person name="Voogd C."/>
            <person name="Leif D."/>
            <person name="Lafferty D."/>
            <person name="Souleyre E.J.F."/>
            <person name="Varkonyi-Gasic E."/>
            <person name="Gambi F."/>
            <person name="Hanley J."/>
            <person name="Yao J.L."/>
            <person name="Cheung J."/>
            <person name="David K.M."/>
            <person name="Warren B."/>
            <person name="Marsh K."/>
            <person name="Snowden K.C."/>
            <person name="Lin-Wang K."/>
            <person name="Brian L."/>
            <person name="Martinez-Sanchez M."/>
            <person name="Wang M."/>
            <person name="Ileperuma N."/>
            <person name="Macnee N."/>
            <person name="Campin R."/>
            <person name="McAtee P."/>
            <person name="Drummond R.S.M."/>
            <person name="Espley R.V."/>
            <person name="Ireland H.S."/>
            <person name="Wu R."/>
            <person name="Atkinson R.G."/>
            <person name="Karunairetnam S."/>
            <person name="Bulley S."/>
            <person name="Chunkath S."/>
            <person name="Hanley Z."/>
            <person name="Storey R."/>
            <person name="Thrimawithana A.H."/>
            <person name="Thomson S."/>
            <person name="David C."/>
            <person name="Testolin R."/>
            <person name="Huang H."/>
            <person name="Hellens R.P."/>
            <person name="Schaffer R.J."/>
        </authorList>
    </citation>
    <scope>NUCLEOTIDE SEQUENCE [LARGE SCALE GENOMIC DNA]</scope>
    <source>
        <strain evidence="13">cv. Red5</strain>
    </source>
</reference>
<feature type="compositionally biased region" description="Basic and acidic residues" evidence="9">
    <location>
        <begin position="724"/>
        <end position="734"/>
    </location>
</feature>
<evidence type="ECO:0000256" key="2">
    <source>
        <dbReference type="ARBA" id="ARBA00022723"/>
    </source>
</evidence>
<evidence type="ECO:0000256" key="8">
    <source>
        <dbReference type="ARBA" id="ARBA00023242"/>
    </source>
</evidence>
<dbReference type="CDD" id="cd10017">
    <property type="entry name" value="B3_DNA"/>
    <property type="match status" value="1"/>
</dbReference>
<proteinExistence type="predicted"/>
<dbReference type="Gramene" id="PSS04755">
    <property type="protein sequence ID" value="PSS04755"/>
    <property type="gene ID" value="CEY00_Acc20613"/>
</dbReference>
<evidence type="ECO:0000313" key="12">
    <source>
        <dbReference type="EMBL" id="PSS04755.1"/>
    </source>
</evidence>
<keyword evidence="8" id="KW-0539">Nucleus</keyword>
<evidence type="ECO:0000256" key="6">
    <source>
        <dbReference type="ARBA" id="ARBA00023125"/>
    </source>
</evidence>
<feature type="region of interest" description="Disordered" evidence="9">
    <location>
        <begin position="719"/>
        <end position="743"/>
    </location>
</feature>
<evidence type="ECO:0000256" key="3">
    <source>
        <dbReference type="ARBA" id="ARBA00022771"/>
    </source>
</evidence>
<dbReference type="InterPro" id="IPR057743">
    <property type="entry name" value="Zfn_VAL1-3_N"/>
</dbReference>
<protein>
    <submittedName>
        <fullName evidence="12">B3 domain-containing protein</fullName>
    </submittedName>
</protein>
<feature type="region of interest" description="Disordered" evidence="9">
    <location>
        <begin position="236"/>
        <end position="266"/>
    </location>
</feature>
<dbReference type="InterPro" id="IPR011124">
    <property type="entry name" value="Znf_CW"/>
</dbReference>
<dbReference type="GO" id="GO:0008270">
    <property type="term" value="F:zinc ion binding"/>
    <property type="evidence" value="ECO:0007669"/>
    <property type="project" value="UniProtKB-KW"/>
</dbReference>
<evidence type="ECO:0000313" key="13">
    <source>
        <dbReference type="Proteomes" id="UP000241394"/>
    </source>
</evidence>
<name>A0A2R6QA36_ACTCC</name>
<feature type="region of interest" description="Disordered" evidence="9">
    <location>
        <begin position="827"/>
        <end position="905"/>
    </location>
</feature>
<dbReference type="AlphaFoldDB" id="A0A2R6QA36"/>
<feature type="domain" description="CW-type" evidence="11">
    <location>
        <begin position="563"/>
        <end position="613"/>
    </location>
</feature>
<keyword evidence="3" id="KW-0863">Zinc-finger</keyword>
<evidence type="ECO:0000259" key="11">
    <source>
        <dbReference type="PROSITE" id="PS51050"/>
    </source>
</evidence>
<dbReference type="OMA" id="NRCASAY"/>
<comment type="subcellular location">
    <subcellularLocation>
        <location evidence="1">Nucleus</location>
    </subcellularLocation>
</comment>
<keyword evidence="13" id="KW-1185">Reference proteome</keyword>
<evidence type="ECO:0000256" key="7">
    <source>
        <dbReference type="ARBA" id="ARBA00023163"/>
    </source>
</evidence>
<dbReference type="Pfam" id="PF25813">
    <property type="entry name" value="zf_VAL1_N"/>
    <property type="match status" value="1"/>
</dbReference>
<evidence type="ECO:0000256" key="5">
    <source>
        <dbReference type="ARBA" id="ARBA00023015"/>
    </source>
</evidence>
<dbReference type="OrthoDB" id="757982at2759"/>
<dbReference type="Gene3D" id="3.30.40.100">
    <property type="match status" value="1"/>
</dbReference>
<dbReference type="InParanoid" id="A0A2R6QA36"/>
<feature type="compositionally biased region" description="Polar residues" evidence="9">
    <location>
        <begin position="827"/>
        <end position="858"/>
    </location>
</feature>
<dbReference type="SUPFAM" id="SSF101936">
    <property type="entry name" value="DNA-binding pseudobarrel domain"/>
    <property type="match status" value="1"/>
</dbReference>
<feature type="region of interest" description="Disordered" evidence="9">
    <location>
        <begin position="781"/>
        <end position="808"/>
    </location>
</feature>
<dbReference type="STRING" id="1590841.A0A2R6QA36"/>
<keyword evidence="4" id="KW-0862">Zinc</keyword>
<dbReference type="GO" id="GO:0006355">
    <property type="term" value="P:regulation of DNA-templated transcription"/>
    <property type="evidence" value="ECO:0007669"/>
    <property type="project" value="UniProtKB-ARBA"/>
</dbReference>
<keyword evidence="5" id="KW-0805">Transcription regulation</keyword>
<keyword evidence="7" id="KW-0804">Transcription</keyword>
<dbReference type="EMBL" id="NKQK01000018">
    <property type="protein sequence ID" value="PSS04755.1"/>
    <property type="molecule type" value="Genomic_DNA"/>
</dbReference>
<comment type="caution">
    <text evidence="12">The sequence shown here is derived from an EMBL/GenBank/DDBJ whole genome shotgun (WGS) entry which is preliminary data.</text>
</comment>
<evidence type="ECO:0000256" key="9">
    <source>
        <dbReference type="SAM" id="MobiDB-lite"/>
    </source>
</evidence>
<accession>A0A2R6QA36</accession>
<dbReference type="Pfam" id="PF02362">
    <property type="entry name" value="B3"/>
    <property type="match status" value="1"/>
</dbReference>
<feature type="domain" description="TF-B3" evidence="10">
    <location>
        <begin position="334"/>
        <end position="435"/>
    </location>
</feature>
<keyword evidence="6" id="KW-0238">DNA-binding</keyword>
<feature type="region of interest" description="Disordered" evidence="9">
    <location>
        <begin position="482"/>
        <end position="501"/>
    </location>
</feature>
<dbReference type="FunFam" id="2.40.330.10:FF:000006">
    <property type="entry name" value="B3 domain-containing transcription repressor VAL1"/>
    <property type="match status" value="1"/>
</dbReference>
<dbReference type="Gene3D" id="2.40.330.10">
    <property type="entry name" value="DNA-binding pseudobarrel domain"/>
    <property type="match status" value="1"/>
</dbReference>
<dbReference type="PANTHER" id="PTHR46245">
    <property type="entry name" value="B3 DOMAIN-CONTAINING PROTEIN OS07G0563300"/>
    <property type="match status" value="1"/>
</dbReference>
<keyword evidence="2" id="KW-0479">Metal-binding</keyword>
<dbReference type="InterPro" id="IPR003340">
    <property type="entry name" value="B3_DNA-bd"/>
</dbReference>
<sequence>MSSSSATKVCFNSNCNDVLERSRKGWRRRTGDYADLCDRCASAYEEGKFCETFHLAASGWRCCESCGKQIHCGCIVSFHMFVLLDAGGIECITCARKGFILTPNPAWPTPSHFLPLLPERIKDLSAKSWCQIAGSGPVPWRQAPSLFSSSPSHSDLQPKMPFEVDIPSGIDRLIGIEKSSASSLEKNKVEDSSERLVNGSLKLGSSEIHDNGNAGINCVEEAKPCGKVPQKSFFSKNDTSTSQFGLAGSASPNDDQTKLSGIHAPRPTPPPPIGKQFCGHNGADSSGETQTLNARPQADARVRNQLLPRYWPRITDQELQKISGDSNSVVTPLFEKMLSASDAGKIGRLVLPKKCAEAYFPAIYHPEGLPLKVQDSKGKEWMFQFRFWPNNNSRMYVLEGITPCIQSMQLQAGDIVTFSRIEAEGKLVMGFRKATTAPPSNQGGENVNACNGVGMSGEAYSSDPASLWPKSDKSGNAAKEVLGAKSSFHNKRKTSTSGSKSKRLRIENEDLIKLKLTREQAQGLLQPPPNRVPSIVVIDAVEFEEYEDAPIFGRPTIFATDHMGREILWAQCEDCFKWRKLPADALLPSRWTCSENSWDLERSSCSAAQELTNEQLEDLLPTCNQVDSEKMEVAKQDSEQVEEALEGLDALANLAIQEESETLPASPSSQATTRHPRHRPGCTCIVCIQPPSGKGPKHKQTCACNVCLTVKRRFQTQMLRREKKQSEKEAENARQKQHGNQYFPGKLPDDEIELFTNTGNGSQNQKIVNCEDCDGMGPSVSPLKSQIDLNIQPERDEELSPGSDSSGRMRLIQESYKHYLMQLFPSINNRNSPHDQTQLRGLVSSDTNTPPATSSTDSSIHEPYKRYLMQFPNVGNRNSAHDPTQLHGVVPSDTNPPPASSSGAK</sequence>
<evidence type="ECO:0000259" key="10">
    <source>
        <dbReference type="PROSITE" id="PS50863"/>
    </source>
</evidence>
<dbReference type="PANTHER" id="PTHR46245:SF10">
    <property type="entry name" value="B3 DOMAIN-CONTAINING TRANSCRIPTION FACTOR VAL3"/>
    <property type="match status" value="1"/>
</dbReference>
<feature type="compositionally biased region" description="Polar residues" evidence="9">
    <location>
        <begin position="236"/>
        <end position="254"/>
    </location>
</feature>
<dbReference type="PROSITE" id="PS50863">
    <property type="entry name" value="B3"/>
    <property type="match status" value="1"/>
</dbReference>